<keyword evidence="3" id="KW-0804">Transcription</keyword>
<dbReference type="PANTHER" id="PTHR33204">
    <property type="entry name" value="TRANSCRIPTIONAL REGULATOR, MARR FAMILY"/>
    <property type="match status" value="1"/>
</dbReference>
<evidence type="ECO:0000259" key="4">
    <source>
        <dbReference type="PROSITE" id="PS51118"/>
    </source>
</evidence>
<keyword evidence="2" id="KW-0238">DNA-binding</keyword>
<dbReference type="EMBL" id="JAKNID010000001">
    <property type="protein sequence ID" value="MCG4563893.1"/>
    <property type="molecule type" value="Genomic_DNA"/>
</dbReference>
<dbReference type="EMBL" id="VULR01000002">
    <property type="protein sequence ID" value="MSS42612.1"/>
    <property type="molecule type" value="Genomic_DNA"/>
</dbReference>
<keyword evidence="1" id="KW-0805">Transcription regulation</keyword>
<reference evidence="6 7" key="1">
    <citation type="submission" date="2019-08" db="EMBL/GenBank/DDBJ databases">
        <title>In-depth cultivation of the pig gut microbiome towards novel bacterial diversity and tailored functional studies.</title>
        <authorList>
            <person name="Wylensek D."/>
            <person name="Hitch T.C.A."/>
            <person name="Clavel T."/>
        </authorList>
    </citation>
    <scope>NUCLEOTIDE SEQUENCE [LARGE SCALE GENOMIC DNA]</scope>
    <source>
        <strain evidence="6 7">Med78-601-WT-4W-RMD-3</strain>
    </source>
</reference>
<dbReference type="RefSeq" id="WP_154482663.1">
    <property type="nucleotide sequence ID" value="NZ_JAHLOA010000001.1"/>
</dbReference>
<evidence type="ECO:0000313" key="7">
    <source>
        <dbReference type="Proteomes" id="UP000462760"/>
    </source>
</evidence>
<dbReference type="SUPFAM" id="SSF46785">
    <property type="entry name" value="Winged helix' DNA-binding domain"/>
    <property type="match status" value="1"/>
</dbReference>
<proteinExistence type="predicted"/>
<keyword evidence="8" id="KW-1185">Reference proteome</keyword>
<gene>
    <name evidence="6" type="ORF">FYJ27_02525</name>
    <name evidence="5" type="ORF">L0P62_00370</name>
</gene>
<comment type="caution">
    <text evidence="6">The sequence shown here is derived from an EMBL/GenBank/DDBJ whole genome shotgun (WGS) entry which is preliminary data.</text>
</comment>
<evidence type="ECO:0000256" key="1">
    <source>
        <dbReference type="ARBA" id="ARBA00023015"/>
    </source>
</evidence>
<dbReference type="InterPro" id="IPR036388">
    <property type="entry name" value="WH-like_DNA-bd_sf"/>
</dbReference>
<dbReference type="PROSITE" id="PS51118">
    <property type="entry name" value="HTH_HXLR"/>
    <property type="match status" value="1"/>
</dbReference>
<dbReference type="Gene3D" id="1.10.10.10">
    <property type="entry name" value="Winged helix-like DNA-binding domain superfamily/Winged helix DNA-binding domain"/>
    <property type="match status" value="1"/>
</dbReference>
<dbReference type="InterPro" id="IPR002577">
    <property type="entry name" value="HTH_HxlR"/>
</dbReference>
<feature type="domain" description="HTH hxlR-type" evidence="4">
    <location>
        <begin position="9"/>
        <end position="107"/>
    </location>
</feature>
<dbReference type="Pfam" id="PF01638">
    <property type="entry name" value="HxlR"/>
    <property type="match status" value="1"/>
</dbReference>
<organism evidence="6 7">
    <name type="scientific">Anaerosalibacter bizertensis</name>
    <dbReference type="NCBI Taxonomy" id="932217"/>
    <lineage>
        <taxon>Bacteria</taxon>
        <taxon>Bacillati</taxon>
        <taxon>Bacillota</taxon>
        <taxon>Tissierellia</taxon>
        <taxon>Tissierellales</taxon>
        <taxon>Sporanaerobacteraceae</taxon>
        <taxon>Anaerosalibacter</taxon>
    </lineage>
</organism>
<dbReference type="InterPro" id="IPR036390">
    <property type="entry name" value="WH_DNA-bd_sf"/>
</dbReference>
<reference evidence="5" key="2">
    <citation type="submission" date="2022-01" db="EMBL/GenBank/DDBJ databases">
        <title>Collection of gut derived symbiotic bacterial strains cultured from healthy donors.</title>
        <authorList>
            <person name="Lin H."/>
            <person name="Kohout C."/>
            <person name="Waligurski E."/>
            <person name="Pamer E.G."/>
        </authorList>
    </citation>
    <scope>NUCLEOTIDE SEQUENCE</scope>
    <source>
        <strain evidence="5">MSK.14.39</strain>
    </source>
</reference>
<evidence type="ECO:0000256" key="3">
    <source>
        <dbReference type="ARBA" id="ARBA00023163"/>
    </source>
</evidence>
<protein>
    <submittedName>
        <fullName evidence="5 6">Transcriptional regulator</fullName>
    </submittedName>
</protein>
<accession>A0A844FF88</accession>
<name>A0A844FF88_9FIRM</name>
<evidence type="ECO:0000313" key="8">
    <source>
        <dbReference type="Proteomes" id="UP001108123"/>
    </source>
</evidence>
<dbReference type="GO" id="GO:0003677">
    <property type="term" value="F:DNA binding"/>
    <property type="evidence" value="ECO:0007669"/>
    <property type="project" value="UniProtKB-KW"/>
</dbReference>
<evidence type="ECO:0000256" key="2">
    <source>
        <dbReference type="ARBA" id="ARBA00023125"/>
    </source>
</evidence>
<dbReference type="Proteomes" id="UP001108123">
    <property type="component" value="Unassembled WGS sequence"/>
</dbReference>
<evidence type="ECO:0000313" key="6">
    <source>
        <dbReference type="EMBL" id="MSS42612.1"/>
    </source>
</evidence>
<dbReference type="PANTHER" id="PTHR33204:SF18">
    <property type="entry name" value="TRANSCRIPTIONAL REGULATORY PROTEIN"/>
    <property type="match status" value="1"/>
</dbReference>
<dbReference type="OrthoDB" id="9791143at2"/>
<dbReference type="Proteomes" id="UP000462760">
    <property type="component" value="Unassembled WGS sequence"/>
</dbReference>
<sequence length="140" mass="16810">MKVTYDLECNLAQTLNILGDRWTMLVLHRISKNKNTFKELQESLDSIPTNILSNRIKLLEENELIYSELYNEHPPRYKYMLTQKGKDFNHVFNSMILWANKYLDNCNRTLCHRECGKQVKIKYYCENCDEYVDDLIVKDY</sequence>
<evidence type="ECO:0000313" key="5">
    <source>
        <dbReference type="EMBL" id="MCG4563893.1"/>
    </source>
</evidence>
<dbReference type="AlphaFoldDB" id="A0A844FF88"/>